<accession>A0ACB8X6X4</accession>
<name>A0ACB8X6X4_9TELE</name>
<sequence>MGTLSPSGPMFSASIVDAAAVRSCGRKVSGACRGGNPRTRWWTPEVRDAVRLKKESYRTMLACGTPDAVDRYRQAKQARSPDGPGGKNSGLGGIREEAEAGDSEVDSSITQAEVTEPPWEGLTCQGTGEENSADSRPLGFRRNNAVFVPVVEHWTSSIPSTGCWRVYGEFAQPVHMCFVDLEKAFDRVPRGILWGVLREYGVRGPLLRAVRSLYDLEQELGSHCLAMMLSCWLHQGQDLQHVLERFAAECEAAGMRISTSKSEAMVLDRKRVACPLQVGGEVLPQVEEFKYLGVLFTSEGKMEREIDRRIGAASAVMRLVYRTVVVKKELSRRRSSRFTQSIYVPTLTYGHELWGVLSNISSITDLGGLDPVWLFMVVGGVMFILGFAGCIGALRENTFLLKFFSVFLGIIFFLELTTGVLAFVFKDWIKDQLNLFINNNIRAYRDDIDLQNLIDFTQEYWECCGAFGADDWNLNIYFNCTDGNPSREKCGVPFSCCTKDPAEDVINTQCGYDIRAKPDSEQKDYINVKGCVPQFEKWLQDNLTLVAGIFIGVALLQASPIHTLNLHNIFGICLAQNLVSDIEAVQASCSYMILFQRWGGDSGASNFTVQLFEQGECVWTTVELKT</sequence>
<dbReference type="Proteomes" id="UP000831701">
    <property type="component" value="Chromosome 2"/>
</dbReference>
<comment type="caution">
    <text evidence="1">The sequence shown here is derived from an EMBL/GenBank/DDBJ whole genome shotgun (WGS) entry which is preliminary data.</text>
</comment>
<protein>
    <submittedName>
        <fullName evidence="1">Uncharacterized protein</fullName>
    </submittedName>
</protein>
<dbReference type="EMBL" id="CM041532">
    <property type="protein sequence ID" value="KAI3375858.1"/>
    <property type="molecule type" value="Genomic_DNA"/>
</dbReference>
<proteinExistence type="predicted"/>
<evidence type="ECO:0000313" key="1">
    <source>
        <dbReference type="EMBL" id="KAI3375858.1"/>
    </source>
</evidence>
<organism evidence="1 2">
    <name type="scientific">Scortum barcoo</name>
    <name type="common">barcoo grunter</name>
    <dbReference type="NCBI Taxonomy" id="214431"/>
    <lineage>
        <taxon>Eukaryota</taxon>
        <taxon>Metazoa</taxon>
        <taxon>Chordata</taxon>
        <taxon>Craniata</taxon>
        <taxon>Vertebrata</taxon>
        <taxon>Euteleostomi</taxon>
        <taxon>Actinopterygii</taxon>
        <taxon>Neopterygii</taxon>
        <taxon>Teleostei</taxon>
        <taxon>Neoteleostei</taxon>
        <taxon>Acanthomorphata</taxon>
        <taxon>Eupercaria</taxon>
        <taxon>Centrarchiformes</taxon>
        <taxon>Terapontoidei</taxon>
        <taxon>Terapontidae</taxon>
        <taxon>Scortum</taxon>
    </lineage>
</organism>
<keyword evidence="2" id="KW-1185">Reference proteome</keyword>
<reference evidence="1" key="1">
    <citation type="submission" date="2022-04" db="EMBL/GenBank/DDBJ databases">
        <title>Jade perch genome.</title>
        <authorList>
            <person name="Chao B."/>
        </authorList>
    </citation>
    <scope>NUCLEOTIDE SEQUENCE</scope>
    <source>
        <strain evidence="1">CB-2022</strain>
    </source>
</reference>
<evidence type="ECO:0000313" key="2">
    <source>
        <dbReference type="Proteomes" id="UP000831701"/>
    </source>
</evidence>
<gene>
    <name evidence="1" type="ORF">L3Q82_004130</name>
</gene>